<evidence type="ECO:0000256" key="4">
    <source>
        <dbReference type="ARBA" id="ARBA00022741"/>
    </source>
</evidence>
<name>A0A929WYF4_9BACT</name>
<dbReference type="AlphaFoldDB" id="A0A929WYF4"/>
<dbReference type="Pfam" id="PF00317">
    <property type="entry name" value="Ribonuc_red_lgN"/>
    <property type="match status" value="1"/>
</dbReference>
<dbReference type="EC" id="1.17.4.1" evidence="2 10"/>
<dbReference type="GO" id="GO:0005524">
    <property type="term" value="F:ATP binding"/>
    <property type="evidence" value="ECO:0007669"/>
    <property type="project" value="UniProtKB-UniRule"/>
</dbReference>
<dbReference type="PANTHER" id="PTHR11573:SF6">
    <property type="entry name" value="RIBONUCLEOSIDE-DIPHOSPHATE REDUCTASE LARGE SUBUNIT"/>
    <property type="match status" value="1"/>
</dbReference>
<evidence type="ECO:0000256" key="7">
    <source>
        <dbReference type="ARBA" id="ARBA00023116"/>
    </source>
</evidence>
<dbReference type="PANTHER" id="PTHR11573">
    <property type="entry name" value="RIBONUCLEOSIDE-DIPHOSPHATE REDUCTASE LARGE CHAIN"/>
    <property type="match status" value="1"/>
</dbReference>
<dbReference type="SUPFAM" id="SSF51998">
    <property type="entry name" value="PFL-like glycyl radical enzymes"/>
    <property type="match status" value="1"/>
</dbReference>
<keyword evidence="4 9" id="KW-0547">Nucleotide-binding</keyword>
<dbReference type="SUPFAM" id="SSF48168">
    <property type="entry name" value="R1 subunit of ribonucleotide reductase, N-terminal domain"/>
    <property type="match status" value="1"/>
</dbReference>
<dbReference type="Proteomes" id="UP000704068">
    <property type="component" value="Unassembled WGS sequence"/>
</dbReference>
<dbReference type="Gene3D" id="3.20.70.20">
    <property type="match status" value="1"/>
</dbReference>
<accession>A0A929WYF4</accession>
<keyword evidence="5 9" id="KW-0067">ATP-binding</keyword>
<proteinExistence type="inferred from homology"/>
<gene>
    <name evidence="12" type="ORF">HXK21_00635</name>
</gene>
<dbReference type="EMBL" id="JABZGR010000001">
    <property type="protein sequence ID" value="MBF0969537.1"/>
    <property type="molecule type" value="Genomic_DNA"/>
</dbReference>
<comment type="catalytic activity">
    <reaction evidence="8 10">
        <text>a 2'-deoxyribonucleoside 5'-diphosphate + [thioredoxin]-disulfide + H2O = a ribonucleoside 5'-diphosphate + [thioredoxin]-dithiol</text>
        <dbReference type="Rhea" id="RHEA:23252"/>
        <dbReference type="Rhea" id="RHEA-COMP:10698"/>
        <dbReference type="Rhea" id="RHEA-COMP:10700"/>
        <dbReference type="ChEBI" id="CHEBI:15377"/>
        <dbReference type="ChEBI" id="CHEBI:29950"/>
        <dbReference type="ChEBI" id="CHEBI:50058"/>
        <dbReference type="ChEBI" id="CHEBI:57930"/>
        <dbReference type="ChEBI" id="CHEBI:73316"/>
        <dbReference type="EC" id="1.17.4.1"/>
    </reaction>
</comment>
<evidence type="ECO:0000313" key="13">
    <source>
        <dbReference type="Proteomes" id="UP000704068"/>
    </source>
</evidence>
<dbReference type="InterPro" id="IPR008926">
    <property type="entry name" value="RNR_R1-su_N"/>
</dbReference>
<comment type="caution">
    <text evidence="12">The sequence shown here is derived from an EMBL/GenBank/DDBJ whole genome shotgun (WGS) entry which is preliminary data.</text>
</comment>
<evidence type="ECO:0000256" key="6">
    <source>
        <dbReference type="ARBA" id="ARBA00023002"/>
    </source>
</evidence>
<dbReference type="GO" id="GO:0009263">
    <property type="term" value="P:deoxyribonucleotide biosynthetic process"/>
    <property type="evidence" value="ECO:0007669"/>
    <property type="project" value="UniProtKB-KW"/>
</dbReference>
<dbReference type="InterPro" id="IPR000788">
    <property type="entry name" value="RNR_lg_C"/>
</dbReference>
<evidence type="ECO:0000256" key="9">
    <source>
        <dbReference type="PROSITE-ProRule" id="PRU00492"/>
    </source>
</evidence>
<feature type="domain" description="ATP-cone" evidence="11">
    <location>
        <begin position="3"/>
        <end position="96"/>
    </location>
</feature>
<evidence type="ECO:0000313" key="12">
    <source>
        <dbReference type="EMBL" id="MBF0969537.1"/>
    </source>
</evidence>
<dbReference type="PROSITE" id="PS00089">
    <property type="entry name" value="RIBORED_LARGE"/>
    <property type="match status" value="1"/>
</dbReference>
<evidence type="ECO:0000256" key="8">
    <source>
        <dbReference type="ARBA" id="ARBA00047754"/>
    </source>
</evidence>
<dbReference type="NCBIfam" id="TIGR02506">
    <property type="entry name" value="NrdE_NrdA"/>
    <property type="match status" value="1"/>
</dbReference>
<comment type="function">
    <text evidence="10">Provides the precursors necessary for DNA synthesis. Catalyzes the biosynthesis of deoxyribonucleotides from the corresponding ribonucleotides.</text>
</comment>
<evidence type="ECO:0000259" key="11">
    <source>
        <dbReference type="PROSITE" id="PS51161"/>
    </source>
</evidence>
<reference evidence="12" key="1">
    <citation type="submission" date="2020-04" db="EMBL/GenBank/DDBJ databases">
        <title>Deep metagenomics examines the oral microbiome during advanced dental caries in children, revealing novel taxa and co-occurrences with host molecules.</title>
        <authorList>
            <person name="Baker J.L."/>
            <person name="Morton J.T."/>
            <person name="Dinis M."/>
            <person name="Alvarez R."/>
            <person name="Tran N.C."/>
            <person name="Knight R."/>
            <person name="Edlund A."/>
        </authorList>
    </citation>
    <scope>NUCLEOTIDE SEQUENCE</scope>
    <source>
        <strain evidence="12">JCVI_34_bin.1</strain>
    </source>
</reference>
<dbReference type="InterPro" id="IPR013346">
    <property type="entry name" value="NrdE_NrdA_C"/>
</dbReference>
<keyword evidence="6 10" id="KW-0560">Oxidoreductase</keyword>
<dbReference type="Pfam" id="PF03477">
    <property type="entry name" value="ATP-cone"/>
    <property type="match status" value="1"/>
</dbReference>
<dbReference type="InterPro" id="IPR005144">
    <property type="entry name" value="ATP-cone_dom"/>
</dbReference>
<evidence type="ECO:0000256" key="10">
    <source>
        <dbReference type="RuleBase" id="RU003410"/>
    </source>
</evidence>
<evidence type="ECO:0000256" key="1">
    <source>
        <dbReference type="ARBA" id="ARBA00010406"/>
    </source>
</evidence>
<organism evidence="12 13">
    <name type="scientific">Alloprevotella tannerae</name>
    <dbReference type="NCBI Taxonomy" id="76122"/>
    <lineage>
        <taxon>Bacteria</taxon>
        <taxon>Pseudomonadati</taxon>
        <taxon>Bacteroidota</taxon>
        <taxon>Bacteroidia</taxon>
        <taxon>Bacteroidales</taxon>
        <taxon>Prevotellaceae</taxon>
        <taxon>Alloprevotella</taxon>
    </lineage>
</organism>
<dbReference type="GO" id="GO:0004748">
    <property type="term" value="F:ribonucleoside-diphosphate reductase activity, thioredoxin disulfide as acceptor"/>
    <property type="evidence" value="ECO:0007669"/>
    <property type="project" value="UniProtKB-EC"/>
</dbReference>
<dbReference type="CDD" id="cd01679">
    <property type="entry name" value="RNR_I"/>
    <property type="match status" value="1"/>
</dbReference>
<dbReference type="PRINTS" id="PR01183">
    <property type="entry name" value="RIBORDTASEM1"/>
</dbReference>
<keyword evidence="3" id="KW-0021">Allosteric enzyme</keyword>
<dbReference type="GO" id="GO:0005971">
    <property type="term" value="C:ribonucleoside-diphosphate reductase complex"/>
    <property type="evidence" value="ECO:0007669"/>
    <property type="project" value="TreeGrafter"/>
</dbReference>
<dbReference type="InterPro" id="IPR039718">
    <property type="entry name" value="Rrm1"/>
</dbReference>
<comment type="similarity">
    <text evidence="1 10">Belongs to the ribonucleoside diphosphate reductase large chain family.</text>
</comment>
<evidence type="ECO:0000256" key="2">
    <source>
        <dbReference type="ARBA" id="ARBA00012274"/>
    </source>
</evidence>
<evidence type="ECO:0000256" key="3">
    <source>
        <dbReference type="ARBA" id="ARBA00022533"/>
    </source>
</evidence>
<evidence type="ECO:0000256" key="5">
    <source>
        <dbReference type="ARBA" id="ARBA00022840"/>
    </source>
</evidence>
<dbReference type="PROSITE" id="PS51161">
    <property type="entry name" value="ATP_CONE"/>
    <property type="match status" value="1"/>
</dbReference>
<dbReference type="InterPro" id="IPR013509">
    <property type="entry name" value="RNR_lsu_N"/>
</dbReference>
<sequence length="844" mass="96160">MTFSIIKRDGTIEKYKASKIGDAVSAAFASIGEVCPAEALKTLIADIEKELEGIAENGSVRVEQIQDNVEIELMRAGFYRQARRFILYREERAKDRAYINEIEQTIGLEGMHRLLKDVQRDYPHLCKSFGKLVSKYHAFHKPSMTAEEGLHALTRAAVECITAEEPDWEFVAGRLYSFQNDLNIRRKMEGLQLQSLYDKLSYLTTEGYYGAYILESYTKAEIDLAETFLQPERDRLLTYSGLDLLLRRYTVRNFVHEQLETPQEMYLGIALHLAMRETQNRMDHVHSFYDMLSKQQVSMATPTLANARKPHHQMSSCFIDTVDDSLEGIYRSIANFANVSKFGGGMGLYFGKVRANGSDIRGYKGAAGGVIRWIKLANDTAVAVDQLGVRSGAVACYLDVWHKDILDFLQLRTNNGDDRMKAHDVFPAVCYPDLFWKKVREGLDQSWYLMCPHEIQTIKGYALEDSYGDEWEQRYNDCVNDARITKTEVLLKDLIRLILKSAIETGTPFAFFRDHVNRMNPNKHKGIIYSSNLCVEIAQNMSPIQSVKTETIKTAEGDDIIVEKTKAGDFVVCNLASLVVSKINFDDEAEAKRVIYAAVRALDNVIDLNYYPLEYARVTNRRYRPIGLGIMGYHHYLAEKGIIWESEAHLEAADQLMEKINYYAIRASMELAKEKGHYEYFEGSDWQTGDYFRRRQYESADWQALAADVAQAGVRNGYLLAVAPTSSTSIIAGTTAGTDPVMNRYFLEEKKGATIARVAPSLSDKTWWLYKSAHTIDQTWSIRAAGVRQRHVDQAQSVNLYITNDFTLRQVLNLYIKAWECGMKTIYYVRSKSLEITECESCAS</sequence>
<dbReference type="NCBIfam" id="NF009028">
    <property type="entry name" value="PRK12364.1"/>
    <property type="match status" value="1"/>
</dbReference>
<protein>
    <recommendedName>
        <fullName evidence="2 10">Ribonucleoside-diphosphate reductase</fullName>
        <ecNumber evidence="2 10">1.17.4.1</ecNumber>
    </recommendedName>
</protein>
<dbReference type="RefSeq" id="WP_303762516.1">
    <property type="nucleotide sequence ID" value="NZ_JABZGR010000001.1"/>
</dbReference>
<dbReference type="Pfam" id="PF02867">
    <property type="entry name" value="Ribonuc_red_lgC"/>
    <property type="match status" value="1"/>
</dbReference>
<keyword evidence="7 10" id="KW-0215">Deoxyribonucleotide synthesis</keyword>